<name>A0A8R1E608_CAEJA</name>
<proteinExistence type="predicted"/>
<dbReference type="InterPro" id="IPR019775">
    <property type="entry name" value="WD40_repeat_CS"/>
</dbReference>
<feature type="repeat" description="WD" evidence="3">
    <location>
        <begin position="36"/>
        <end position="77"/>
    </location>
</feature>
<keyword evidence="1 3" id="KW-0853">WD repeat</keyword>
<dbReference type="Gene3D" id="2.130.10.10">
    <property type="entry name" value="YVTN repeat-like/Quinoprotein amine dehydrogenase"/>
    <property type="match status" value="1"/>
</dbReference>
<dbReference type="PRINTS" id="PR00320">
    <property type="entry name" value="GPROTEINBRPT"/>
</dbReference>
<dbReference type="InterPro" id="IPR036322">
    <property type="entry name" value="WD40_repeat_dom_sf"/>
</dbReference>
<dbReference type="InterPro" id="IPR020472">
    <property type="entry name" value="WD40_PAC1"/>
</dbReference>
<dbReference type="SUPFAM" id="SSF50978">
    <property type="entry name" value="WD40 repeat-like"/>
    <property type="match status" value="1"/>
</dbReference>
<dbReference type="SMART" id="SM00320">
    <property type="entry name" value="WD40"/>
    <property type="match status" value="3"/>
</dbReference>
<keyword evidence="5" id="KW-1185">Reference proteome</keyword>
<organism evidence="4 5">
    <name type="scientific">Caenorhabditis japonica</name>
    <dbReference type="NCBI Taxonomy" id="281687"/>
    <lineage>
        <taxon>Eukaryota</taxon>
        <taxon>Metazoa</taxon>
        <taxon>Ecdysozoa</taxon>
        <taxon>Nematoda</taxon>
        <taxon>Chromadorea</taxon>
        <taxon>Rhabditida</taxon>
        <taxon>Rhabditina</taxon>
        <taxon>Rhabditomorpha</taxon>
        <taxon>Rhabditoidea</taxon>
        <taxon>Rhabditidae</taxon>
        <taxon>Peloderinae</taxon>
        <taxon>Caenorhabditis</taxon>
    </lineage>
</organism>
<feature type="repeat" description="WD" evidence="3">
    <location>
        <begin position="122"/>
        <end position="163"/>
    </location>
</feature>
<dbReference type="PANTHER" id="PTHR19862">
    <property type="entry name" value="WD REPEAT-CONTAINING PROTEIN 48"/>
    <property type="match status" value="1"/>
</dbReference>
<sequence>MIICAEGRVLMSSSNDTTVKVWNIERDNRHTFTHCLKTHKDYVSCMAYAPLAQKAVSASFDQNIFVYDIDANFKTVQQIMGCKNSIYSLACTPNLNLVLASGTEKIIRLFDPRTNEKHIKLRSGHTDNVRALLVNDDGTLALSAGSDATIRLWDIGQQRCIATCLAHEEGVWTLQVGNFVFILQASNFLEKKKIAFKKKKRKNHISGTLCPGLEIRFYPSKFYSVAVLFRLSSIK</sequence>
<accession>A0A8R1E608</accession>
<evidence type="ECO:0000256" key="1">
    <source>
        <dbReference type="ARBA" id="ARBA00022574"/>
    </source>
</evidence>
<dbReference type="PANTHER" id="PTHR19862:SF14">
    <property type="entry name" value="WD REPEAT-CONTAINING PROTEIN 48"/>
    <property type="match status" value="1"/>
</dbReference>
<dbReference type="InterPro" id="IPR001680">
    <property type="entry name" value="WD40_rpt"/>
</dbReference>
<dbReference type="PROSITE" id="PS00678">
    <property type="entry name" value="WD_REPEATS_1"/>
    <property type="match status" value="2"/>
</dbReference>
<dbReference type="AlphaFoldDB" id="A0A8R1E608"/>
<reference evidence="4" key="2">
    <citation type="submission" date="2022-06" db="UniProtKB">
        <authorList>
            <consortium name="EnsemblMetazoa"/>
        </authorList>
    </citation>
    <scope>IDENTIFICATION</scope>
    <source>
        <strain evidence="4">DF5081</strain>
    </source>
</reference>
<dbReference type="GO" id="GO:0000724">
    <property type="term" value="P:double-strand break repair via homologous recombination"/>
    <property type="evidence" value="ECO:0007669"/>
    <property type="project" value="TreeGrafter"/>
</dbReference>
<evidence type="ECO:0000256" key="3">
    <source>
        <dbReference type="PROSITE-ProRule" id="PRU00221"/>
    </source>
</evidence>
<dbReference type="InterPro" id="IPR015943">
    <property type="entry name" value="WD40/YVTN_repeat-like_dom_sf"/>
</dbReference>
<dbReference type="InterPro" id="IPR051246">
    <property type="entry name" value="WDR48"/>
</dbReference>
<dbReference type="PROSITE" id="PS50294">
    <property type="entry name" value="WD_REPEATS_REGION"/>
    <property type="match status" value="1"/>
</dbReference>
<reference evidence="5" key="1">
    <citation type="submission" date="2010-08" db="EMBL/GenBank/DDBJ databases">
        <authorList>
            <consortium name="Caenorhabditis japonica Sequencing Consortium"/>
            <person name="Wilson R.K."/>
        </authorList>
    </citation>
    <scope>NUCLEOTIDE SEQUENCE [LARGE SCALE GENOMIC DNA]</scope>
    <source>
        <strain evidence="5">DF5081</strain>
    </source>
</reference>
<evidence type="ECO:0000313" key="4">
    <source>
        <dbReference type="EnsemblMetazoa" id="CJA20533.1"/>
    </source>
</evidence>
<dbReference type="PROSITE" id="PS50082">
    <property type="entry name" value="WD_REPEATS_2"/>
    <property type="match status" value="3"/>
</dbReference>
<feature type="repeat" description="WD" evidence="3">
    <location>
        <begin position="1"/>
        <end position="32"/>
    </location>
</feature>
<evidence type="ECO:0000313" key="5">
    <source>
        <dbReference type="Proteomes" id="UP000005237"/>
    </source>
</evidence>
<dbReference type="GO" id="GO:0043130">
    <property type="term" value="F:ubiquitin binding"/>
    <property type="evidence" value="ECO:0007669"/>
    <property type="project" value="TreeGrafter"/>
</dbReference>
<protein>
    <submittedName>
        <fullName evidence="4">WD_REPEATS_REGION domain-containing protein</fullName>
    </submittedName>
</protein>
<dbReference type="Pfam" id="PF00400">
    <property type="entry name" value="WD40"/>
    <property type="match status" value="4"/>
</dbReference>
<evidence type="ECO:0000256" key="2">
    <source>
        <dbReference type="ARBA" id="ARBA00022737"/>
    </source>
</evidence>
<keyword evidence="2" id="KW-0677">Repeat</keyword>
<dbReference type="Proteomes" id="UP000005237">
    <property type="component" value="Unassembled WGS sequence"/>
</dbReference>
<dbReference type="EnsemblMetazoa" id="CJA20533.1">
    <property type="protein sequence ID" value="CJA20533.1"/>
    <property type="gene ID" value="WBGene00176105"/>
</dbReference>